<dbReference type="InterPro" id="IPR017871">
    <property type="entry name" value="ABC_transporter-like_CS"/>
</dbReference>
<dbReference type="InterPro" id="IPR003439">
    <property type="entry name" value="ABC_transporter-like_ATP-bd"/>
</dbReference>
<dbReference type="PROSITE" id="PS00211">
    <property type="entry name" value="ABC_TRANSPORTER_1"/>
    <property type="match status" value="2"/>
</dbReference>
<keyword evidence="3" id="KW-0067">ATP-binding</keyword>
<evidence type="ECO:0000313" key="6">
    <source>
        <dbReference type="EMBL" id="ORZ36039.1"/>
    </source>
</evidence>
<evidence type="ECO:0000313" key="7">
    <source>
        <dbReference type="Proteomes" id="UP000193411"/>
    </source>
</evidence>
<feature type="compositionally biased region" description="Low complexity" evidence="4">
    <location>
        <begin position="24"/>
        <end position="36"/>
    </location>
</feature>
<dbReference type="PANTHER" id="PTHR19211">
    <property type="entry name" value="ATP-BINDING TRANSPORT PROTEIN-RELATED"/>
    <property type="match status" value="1"/>
</dbReference>
<dbReference type="InterPro" id="IPR027417">
    <property type="entry name" value="P-loop_NTPase"/>
</dbReference>
<evidence type="ECO:0000256" key="1">
    <source>
        <dbReference type="ARBA" id="ARBA00022737"/>
    </source>
</evidence>
<comment type="caution">
    <text evidence="6">The sequence shown here is derived from an EMBL/GenBank/DDBJ whole genome shotgun (WGS) entry which is preliminary data.</text>
</comment>
<dbReference type="Gene3D" id="3.40.50.300">
    <property type="entry name" value="P-loop containing nucleotide triphosphate hydrolases"/>
    <property type="match status" value="2"/>
</dbReference>
<keyword evidence="7" id="KW-1185">Reference proteome</keyword>
<dbReference type="SMART" id="SM00382">
    <property type="entry name" value="AAA"/>
    <property type="match status" value="2"/>
</dbReference>
<evidence type="ECO:0000256" key="4">
    <source>
        <dbReference type="SAM" id="MobiDB-lite"/>
    </source>
</evidence>
<dbReference type="AlphaFoldDB" id="A0A1Y2HNC5"/>
<dbReference type="Pfam" id="PF12848">
    <property type="entry name" value="ABC_tran_Xtn"/>
    <property type="match status" value="1"/>
</dbReference>
<gene>
    <name evidence="6" type="ORF">BCR44DRAFT_47300</name>
</gene>
<keyword evidence="6" id="KW-0378">Hydrolase</keyword>
<dbReference type="Pfam" id="PF00005">
    <property type="entry name" value="ABC_tran"/>
    <property type="match status" value="2"/>
</dbReference>
<proteinExistence type="predicted"/>
<dbReference type="SUPFAM" id="SSF52540">
    <property type="entry name" value="P-loop containing nucleoside triphosphate hydrolases"/>
    <property type="match status" value="2"/>
</dbReference>
<dbReference type="GO" id="GO:0005524">
    <property type="term" value="F:ATP binding"/>
    <property type="evidence" value="ECO:0007669"/>
    <property type="project" value="UniProtKB-KW"/>
</dbReference>
<feature type="compositionally biased region" description="Basic and acidic residues" evidence="4">
    <location>
        <begin position="37"/>
        <end position="47"/>
    </location>
</feature>
<keyword evidence="2" id="KW-0547">Nucleotide-binding</keyword>
<dbReference type="InterPro" id="IPR050611">
    <property type="entry name" value="ABCF"/>
</dbReference>
<feature type="region of interest" description="Disordered" evidence="4">
    <location>
        <begin position="15"/>
        <end position="105"/>
    </location>
</feature>
<evidence type="ECO:0000256" key="2">
    <source>
        <dbReference type="ARBA" id="ARBA00022741"/>
    </source>
</evidence>
<feature type="domain" description="ABC transporter" evidence="5">
    <location>
        <begin position="545"/>
        <end position="786"/>
    </location>
</feature>
<feature type="compositionally biased region" description="Polar residues" evidence="4">
    <location>
        <begin position="69"/>
        <end position="78"/>
    </location>
</feature>
<reference evidence="6 7" key="1">
    <citation type="submission" date="2016-07" db="EMBL/GenBank/DDBJ databases">
        <title>Pervasive Adenine N6-methylation of Active Genes in Fungi.</title>
        <authorList>
            <consortium name="DOE Joint Genome Institute"/>
            <person name="Mondo S.J."/>
            <person name="Dannebaum R.O."/>
            <person name="Kuo R.C."/>
            <person name="Labutti K."/>
            <person name="Haridas S."/>
            <person name="Kuo A."/>
            <person name="Salamov A."/>
            <person name="Ahrendt S.R."/>
            <person name="Lipzen A."/>
            <person name="Sullivan W."/>
            <person name="Andreopoulos W.B."/>
            <person name="Clum A."/>
            <person name="Lindquist E."/>
            <person name="Daum C."/>
            <person name="Ramamoorthy G.K."/>
            <person name="Gryganskyi A."/>
            <person name="Culley D."/>
            <person name="Magnuson J.K."/>
            <person name="James T.Y."/>
            <person name="O'Malley M.A."/>
            <person name="Stajich J.E."/>
            <person name="Spatafora J.W."/>
            <person name="Visel A."/>
            <person name="Grigoriev I.V."/>
        </authorList>
    </citation>
    <scope>NUCLEOTIDE SEQUENCE [LARGE SCALE GENOMIC DNA]</scope>
    <source>
        <strain evidence="6 7">PL171</strain>
    </source>
</reference>
<protein>
    <submittedName>
        <fullName evidence="6">p-loop containing nucleoside triphosphate hydrolase protein</fullName>
    </submittedName>
</protein>
<name>A0A1Y2HNC5_9FUNG</name>
<accession>A0A1Y2HNC5</accession>
<evidence type="ECO:0000259" key="5">
    <source>
        <dbReference type="PROSITE" id="PS50893"/>
    </source>
</evidence>
<dbReference type="InterPro" id="IPR032781">
    <property type="entry name" value="ABC_tran_Xtn"/>
</dbReference>
<dbReference type="EMBL" id="MCFL01000019">
    <property type="protein sequence ID" value="ORZ36039.1"/>
    <property type="molecule type" value="Genomic_DNA"/>
</dbReference>
<evidence type="ECO:0000256" key="3">
    <source>
        <dbReference type="ARBA" id="ARBA00022840"/>
    </source>
</evidence>
<organism evidence="6 7">
    <name type="scientific">Catenaria anguillulae PL171</name>
    <dbReference type="NCBI Taxonomy" id="765915"/>
    <lineage>
        <taxon>Eukaryota</taxon>
        <taxon>Fungi</taxon>
        <taxon>Fungi incertae sedis</taxon>
        <taxon>Blastocladiomycota</taxon>
        <taxon>Blastocladiomycetes</taxon>
        <taxon>Blastocladiales</taxon>
        <taxon>Catenariaceae</taxon>
        <taxon>Catenaria</taxon>
    </lineage>
</organism>
<feature type="compositionally biased region" description="Low complexity" evidence="4">
    <location>
        <begin position="59"/>
        <end position="68"/>
    </location>
</feature>
<dbReference type="PROSITE" id="PS50893">
    <property type="entry name" value="ABC_TRANSPORTER_2"/>
    <property type="match status" value="2"/>
</dbReference>
<feature type="domain" description="ABC transporter" evidence="5">
    <location>
        <begin position="133"/>
        <end position="453"/>
    </location>
</feature>
<dbReference type="STRING" id="765915.A0A1Y2HNC5"/>
<sequence length="790" mass="85593">MYSFLPSGKPKAAVQLFGDEDDASSASATGSGAPMSAKERRKAEKAAKAAAAAKKKPKSAASSSSSKKTSQPSTTTDQAPGLTNAPSLGDDAENAESPIDLPLAGDEDLGQITAMSQVSRFHEDTLETDPRDIILNTVCVSIGNKELLSDARLYLAVGVKYALIGMNGTGKSTLLKSIASKLMIGFPANRHVVMIDQHAADTVDSTQSALGALLASDLRYNTLKSDIADLERALHDANVDVEATKVVYSIKLRDAQERLREAQKIATFRSGARGKVAREDLLVAESELEVLMGAVNLNEYGSATEAMQLLEERYEEIAVYDEEDRASRAESILRGLGFTDETMSKPLRTMSGGWRMRAGIARALFLPSDILFCDEISNNLDLPAILWLQNFIPTLPQTVVMISHDRDFLDASCTELIRLKDKTLTYFDGNLTTYERAQREKRVFLERTADKIEKERQSVNAQIARNIKHAKATGNDKALSQAASRVKKLDRVGMQRGLDGKKIKRKTQVGYFTSARPQVVFEALDPTVTITLPPPSFLRATAALLQLDNVTVKYKSATQPAARNFTLSLDTRSRIALVGANGSGKSTIASVIAGTLPVTSGARTLGSGVKVGYMSQHMDLDGIKDKLLLDVVSEWIGADMDANAFLGSFGIGGLGSLTVGKLSGGQRAKLNLARAMAARPHVLVLDEPSNHLDMASIVSLTRAIRAFEGAVVVVSHDVWFLKHVIEGGPLPDDDDEDEDTTVDEFADKLTQGVHQIIVMEDGEPTRVESMDEVIERIMSRGKKLASTRRR</sequence>
<dbReference type="PANTHER" id="PTHR19211:SF135">
    <property type="entry name" value="ATPASE, PUTATIVE (AFU_ORTHOLOGUE AFUA_1G16440)-RELATED"/>
    <property type="match status" value="1"/>
</dbReference>
<dbReference type="CDD" id="cd03221">
    <property type="entry name" value="ABCF_EF-3"/>
    <property type="match status" value="1"/>
</dbReference>
<dbReference type="Proteomes" id="UP000193411">
    <property type="component" value="Unassembled WGS sequence"/>
</dbReference>
<keyword evidence="1" id="KW-0677">Repeat</keyword>
<dbReference type="InterPro" id="IPR003593">
    <property type="entry name" value="AAA+_ATPase"/>
</dbReference>
<dbReference type="OrthoDB" id="2110130at2759"/>
<dbReference type="GO" id="GO:0016887">
    <property type="term" value="F:ATP hydrolysis activity"/>
    <property type="evidence" value="ECO:0007669"/>
    <property type="project" value="InterPro"/>
</dbReference>